<feature type="compositionally biased region" description="Basic and acidic residues" evidence="1">
    <location>
        <begin position="66"/>
        <end position="75"/>
    </location>
</feature>
<dbReference type="Proteomes" id="UP001469553">
    <property type="component" value="Unassembled WGS sequence"/>
</dbReference>
<evidence type="ECO:0000256" key="1">
    <source>
        <dbReference type="SAM" id="MobiDB-lite"/>
    </source>
</evidence>
<gene>
    <name evidence="2" type="ORF">AMECASPLE_003200</name>
</gene>
<dbReference type="EMBL" id="JAHRIP010009528">
    <property type="protein sequence ID" value="MEQ2282670.1"/>
    <property type="molecule type" value="Genomic_DNA"/>
</dbReference>
<feature type="region of interest" description="Disordered" evidence="1">
    <location>
        <begin position="66"/>
        <end position="89"/>
    </location>
</feature>
<proteinExistence type="predicted"/>
<name>A0ABV0XMK2_9TELE</name>
<comment type="caution">
    <text evidence="2">The sequence shown here is derived from an EMBL/GenBank/DDBJ whole genome shotgun (WGS) entry which is preliminary data.</text>
</comment>
<sequence>MMEVPTNRPNSSVYFHTSYGLHLMSCPQSAAKNPYSPKACMKHNPRASGVIFVGAEEAVFSQRHVADERQDEHNDAQNNQTQGLGDADHLGSLVIPSTKLQSRPYVAMVGTEGGQPESIDGYNRVDDGRSMVNGCMVEMPRSALSPPLLVPQAAGEKIMRLSRDACQHPVSCMRSPVLPAPATSLPPAPPPPPPAHTGGDSAAQRGACPLID</sequence>
<evidence type="ECO:0000313" key="2">
    <source>
        <dbReference type="EMBL" id="MEQ2282670.1"/>
    </source>
</evidence>
<feature type="compositionally biased region" description="Pro residues" evidence="1">
    <location>
        <begin position="184"/>
        <end position="195"/>
    </location>
</feature>
<reference evidence="2 3" key="1">
    <citation type="submission" date="2021-06" db="EMBL/GenBank/DDBJ databases">
        <authorList>
            <person name="Palmer J.M."/>
        </authorList>
    </citation>
    <scope>NUCLEOTIDE SEQUENCE [LARGE SCALE GENOMIC DNA]</scope>
    <source>
        <strain evidence="2 3">AS_MEX2019</strain>
        <tissue evidence="2">Muscle</tissue>
    </source>
</reference>
<organism evidence="2 3">
    <name type="scientific">Ameca splendens</name>
    <dbReference type="NCBI Taxonomy" id="208324"/>
    <lineage>
        <taxon>Eukaryota</taxon>
        <taxon>Metazoa</taxon>
        <taxon>Chordata</taxon>
        <taxon>Craniata</taxon>
        <taxon>Vertebrata</taxon>
        <taxon>Euteleostomi</taxon>
        <taxon>Actinopterygii</taxon>
        <taxon>Neopterygii</taxon>
        <taxon>Teleostei</taxon>
        <taxon>Neoteleostei</taxon>
        <taxon>Acanthomorphata</taxon>
        <taxon>Ovalentaria</taxon>
        <taxon>Atherinomorphae</taxon>
        <taxon>Cyprinodontiformes</taxon>
        <taxon>Goodeidae</taxon>
        <taxon>Ameca</taxon>
    </lineage>
</organism>
<accession>A0ABV0XMK2</accession>
<keyword evidence="3" id="KW-1185">Reference proteome</keyword>
<feature type="region of interest" description="Disordered" evidence="1">
    <location>
        <begin position="177"/>
        <end position="212"/>
    </location>
</feature>
<protein>
    <submittedName>
        <fullName evidence="2">Uncharacterized protein</fullName>
    </submittedName>
</protein>
<evidence type="ECO:0000313" key="3">
    <source>
        <dbReference type="Proteomes" id="UP001469553"/>
    </source>
</evidence>